<accession>A0A0C3PRJ8</accession>
<name>A0A0C3PRJ8_PISTI</name>
<dbReference type="HOGENOM" id="CLU_1960467_0_0_1"/>
<dbReference type="Proteomes" id="UP000054217">
    <property type="component" value="Unassembled WGS sequence"/>
</dbReference>
<reference evidence="1 2" key="1">
    <citation type="submission" date="2014-04" db="EMBL/GenBank/DDBJ databases">
        <authorList>
            <consortium name="DOE Joint Genome Institute"/>
            <person name="Kuo A."/>
            <person name="Kohler A."/>
            <person name="Costa M.D."/>
            <person name="Nagy L.G."/>
            <person name="Floudas D."/>
            <person name="Copeland A."/>
            <person name="Barry K.W."/>
            <person name="Cichocki N."/>
            <person name="Veneault-Fourrey C."/>
            <person name="LaButti K."/>
            <person name="Lindquist E.A."/>
            <person name="Lipzen A."/>
            <person name="Lundell T."/>
            <person name="Morin E."/>
            <person name="Murat C."/>
            <person name="Sun H."/>
            <person name="Tunlid A."/>
            <person name="Henrissat B."/>
            <person name="Grigoriev I.V."/>
            <person name="Hibbett D.S."/>
            <person name="Martin F."/>
            <person name="Nordberg H.P."/>
            <person name="Cantor M.N."/>
            <person name="Hua S.X."/>
        </authorList>
    </citation>
    <scope>NUCLEOTIDE SEQUENCE [LARGE SCALE GENOMIC DNA]</scope>
    <source>
        <strain evidence="1 2">Marx 270</strain>
    </source>
</reference>
<organism evidence="1 2">
    <name type="scientific">Pisolithus tinctorius Marx 270</name>
    <dbReference type="NCBI Taxonomy" id="870435"/>
    <lineage>
        <taxon>Eukaryota</taxon>
        <taxon>Fungi</taxon>
        <taxon>Dikarya</taxon>
        <taxon>Basidiomycota</taxon>
        <taxon>Agaricomycotina</taxon>
        <taxon>Agaricomycetes</taxon>
        <taxon>Agaricomycetidae</taxon>
        <taxon>Boletales</taxon>
        <taxon>Sclerodermatineae</taxon>
        <taxon>Pisolithaceae</taxon>
        <taxon>Pisolithus</taxon>
    </lineage>
</organism>
<keyword evidence="2" id="KW-1185">Reference proteome</keyword>
<gene>
    <name evidence="1" type="ORF">M404DRAFT_838018</name>
</gene>
<reference evidence="2" key="2">
    <citation type="submission" date="2015-01" db="EMBL/GenBank/DDBJ databases">
        <title>Evolutionary Origins and Diversification of the Mycorrhizal Mutualists.</title>
        <authorList>
            <consortium name="DOE Joint Genome Institute"/>
            <consortium name="Mycorrhizal Genomics Consortium"/>
            <person name="Kohler A."/>
            <person name="Kuo A."/>
            <person name="Nagy L.G."/>
            <person name="Floudas D."/>
            <person name="Copeland A."/>
            <person name="Barry K.W."/>
            <person name="Cichocki N."/>
            <person name="Veneault-Fourrey C."/>
            <person name="LaButti K."/>
            <person name="Lindquist E.A."/>
            <person name="Lipzen A."/>
            <person name="Lundell T."/>
            <person name="Morin E."/>
            <person name="Murat C."/>
            <person name="Riley R."/>
            <person name="Ohm R."/>
            <person name="Sun H."/>
            <person name="Tunlid A."/>
            <person name="Henrissat B."/>
            <person name="Grigoriev I.V."/>
            <person name="Hibbett D.S."/>
            <person name="Martin F."/>
        </authorList>
    </citation>
    <scope>NUCLEOTIDE SEQUENCE [LARGE SCALE GENOMIC DNA]</scope>
    <source>
        <strain evidence="2">Marx 270</strain>
    </source>
</reference>
<evidence type="ECO:0000313" key="1">
    <source>
        <dbReference type="EMBL" id="KIO11234.1"/>
    </source>
</evidence>
<dbReference type="AlphaFoldDB" id="A0A0C3PRJ8"/>
<dbReference type="EMBL" id="KN831950">
    <property type="protein sequence ID" value="KIO11234.1"/>
    <property type="molecule type" value="Genomic_DNA"/>
</dbReference>
<evidence type="ECO:0000313" key="2">
    <source>
        <dbReference type="Proteomes" id="UP000054217"/>
    </source>
</evidence>
<sequence>MAGCRVPCSDTLDLLADFLRPNLFCNLQQVIVTQSMETDLDIISGTRGTVVDILLSPEEEPTVPVSCPVRLQHLLCILIKRVERPARVGHSCGTHQILSCAHCTCKGQGGRAYCTTSPAAYDSSICIY</sequence>
<dbReference type="InParanoid" id="A0A0C3PRJ8"/>
<proteinExistence type="predicted"/>
<protein>
    <submittedName>
        <fullName evidence="1">Uncharacterized protein</fullName>
    </submittedName>
</protein>